<keyword evidence="1" id="KW-0479">Metal-binding</keyword>
<dbReference type="SUPFAM" id="SSF46458">
    <property type="entry name" value="Globin-like"/>
    <property type="match status" value="1"/>
</dbReference>
<name>A0ABP8GFD8_9BACT</name>
<evidence type="ECO:0000259" key="2">
    <source>
        <dbReference type="PROSITE" id="PS01033"/>
    </source>
</evidence>
<dbReference type="InterPro" id="IPR012292">
    <property type="entry name" value="Globin/Proto"/>
</dbReference>
<evidence type="ECO:0000256" key="1">
    <source>
        <dbReference type="RuleBase" id="RU000356"/>
    </source>
</evidence>
<comment type="caution">
    <text evidence="3">The sequence shown here is derived from an EMBL/GenBank/DDBJ whole genome shotgun (WGS) entry which is preliminary data.</text>
</comment>
<accession>A0ABP8GFD8</accession>
<reference evidence="4" key="1">
    <citation type="journal article" date="2019" name="Int. J. Syst. Evol. Microbiol.">
        <title>The Global Catalogue of Microorganisms (GCM) 10K type strain sequencing project: providing services to taxonomists for standard genome sequencing and annotation.</title>
        <authorList>
            <consortium name="The Broad Institute Genomics Platform"/>
            <consortium name="The Broad Institute Genome Sequencing Center for Infectious Disease"/>
            <person name="Wu L."/>
            <person name="Ma J."/>
        </authorList>
    </citation>
    <scope>NUCLEOTIDE SEQUENCE [LARGE SCALE GENOMIC DNA]</scope>
    <source>
        <strain evidence="4">JCM 17919</strain>
    </source>
</reference>
<evidence type="ECO:0000313" key="4">
    <source>
        <dbReference type="Proteomes" id="UP001501725"/>
    </source>
</evidence>
<dbReference type="Gene3D" id="1.10.490.10">
    <property type="entry name" value="Globins"/>
    <property type="match status" value="1"/>
</dbReference>
<dbReference type="InterPro" id="IPR009050">
    <property type="entry name" value="Globin-like_sf"/>
</dbReference>
<keyword evidence="1" id="KW-0561">Oxygen transport</keyword>
<keyword evidence="1" id="KW-0813">Transport</keyword>
<dbReference type="PANTHER" id="PTHR43396">
    <property type="entry name" value="FLAVOHEMOPROTEIN"/>
    <property type="match status" value="1"/>
</dbReference>
<dbReference type="Pfam" id="PF00042">
    <property type="entry name" value="Globin"/>
    <property type="match status" value="1"/>
</dbReference>
<comment type="similarity">
    <text evidence="1">Belongs to the globin family.</text>
</comment>
<feature type="domain" description="Globin" evidence="2">
    <location>
        <begin position="1"/>
        <end position="135"/>
    </location>
</feature>
<dbReference type="RefSeq" id="WP_345253907.1">
    <property type="nucleotide sequence ID" value="NZ_BAABGY010000004.1"/>
</dbReference>
<keyword evidence="4" id="KW-1185">Reference proteome</keyword>
<dbReference type="EMBL" id="BAABGY010000004">
    <property type="protein sequence ID" value="GAA4323387.1"/>
    <property type="molecule type" value="Genomic_DNA"/>
</dbReference>
<keyword evidence="1" id="KW-0408">Iron</keyword>
<dbReference type="PROSITE" id="PS01033">
    <property type="entry name" value="GLOBIN"/>
    <property type="match status" value="1"/>
</dbReference>
<sequence length="141" mass="15885">MNQQQIALVKETWSTVAALDPLVVGDLFYNRLFTIIPEVRPMFRGDIPEQSKKLLHMLHYVIRKLDRLDDIMDEVRKLAQRHVGYGVQATHYHSVGSALLWTLEQGLGEAWTEEAQEAWIACYTLLAGAMIGASAYEVAAA</sequence>
<dbReference type="Proteomes" id="UP001501725">
    <property type="component" value="Unassembled WGS sequence"/>
</dbReference>
<keyword evidence="1" id="KW-0349">Heme</keyword>
<evidence type="ECO:0000313" key="3">
    <source>
        <dbReference type="EMBL" id="GAA4323387.1"/>
    </source>
</evidence>
<gene>
    <name evidence="3" type="ORF">GCM10023184_10180</name>
</gene>
<protein>
    <submittedName>
        <fullName evidence="3">Globin family protein</fullName>
    </submittedName>
</protein>
<proteinExistence type="inferred from homology"/>
<organism evidence="3 4">
    <name type="scientific">Flaviaesturariibacter amylovorans</name>
    <dbReference type="NCBI Taxonomy" id="1084520"/>
    <lineage>
        <taxon>Bacteria</taxon>
        <taxon>Pseudomonadati</taxon>
        <taxon>Bacteroidota</taxon>
        <taxon>Chitinophagia</taxon>
        <taxon>Chitinophagales</taxon>
        <taxon>Chitinophagaceae</taxon>
        <taxon>Flaviaestuariibacter</taxon>
    </lineage>
</organism>
<dbReference type="PANTHER" id="PTHR43396:SF6">
    <property type="entry name" value="ABL201WP"/>
    <property type="match status" value="1"/>
</dbReference>
<dbReference type="InterPro" id="IPR000971">
    <property type="entry name" value="Globin"/>
</dbReference>